<comment type="subcellular location">
    <subcellularLocation>
        <location evidence="9 10">Cytoplasm</location>
    </subcellularLocation>
</comment>
<dbReference type="SUPFAM" id="SSF51351">
    <property type="entry name" value="Triosephosphate isomerase (TIM)"/>
    <property type="match status" value="1"/>
</dbReference>
<comment type="catalytic activity">
    <reaction evidence="9 10">
        <text>D-glyceraldehyde 3-phosphate = dihydroxyacetone phosphate</text>
        <dbReference type="Rhea" id="RHEA:18585"/>
        <dbReference type="ChEBI" id="CHEBI:57642"/>
        <dbReference type="ChEBI" id="CHEBI:59776"/>
        <dbReference type="EC" id="5.3.1.1"/>
    </reaction>
</comment>
<dbReference type="GO" id="GO:0019563">
    <property type="term" value="P:glycerol catabolic process"/>
    <property type="evidence" value="ECO:0007669"/>
    <property type="project" value="TreeGrafter"/>
</dbReference>
<evidence type="ECO:0000256" key="10">
    <source>
        <dbReference type="RuleBase" id="RU363013"/>
    </source>
</evidence>
<gene>
    <name evidence="9" type="primary">tpiA</name>
    <name evidence="11" type="ORF">DES48_10642</name>
</gene>
<reference evidence="11 12" key="1">
    <citation type="submission" date="2018-06" db="EMBL/GenBank/DDBJ databases">
        <title>Genomic Encyclopedia of Type Strains, Phase IV (KMG-IV): sequencing the most valuable type-strain genomes for metagenomic binning, comparative biology and taxonomic classification.</title>
        <authorList>
            <person name="Goeker M."/>
        </authorList>
    </citation>
    <scope>NUCLEOTIDE SEQUENCE [LARGE SCALE GENOMIC DNA]</scope>
    <source>
        <strain evidence="11 12">DSM 15140</strain>
    </source>
</reference>
<dbReference type="CDD" id="cd00311">
    <property type="entry name" value="TIM"/>
    <property type="match status" value="1"/>
</dbReference>
<dbReference type="HAMAP" id="MF_00147_B">
    <property type="entry name" value="TIM_B"/>
    <property type="match status" value="1"/>
</dbReference>
<evidence type="ECO:0000256" key="3">
    <source>
        <dbReference type="ARBA" id="ARBA00011940"/>
    </source>
</evidence>
<dbReference type="PANTHER" id="PTHR21139:SF42">
    <property type="entry name" value="TRIOSEPHOSPHATE ISOMERASE"/>
    <property type="match status" value="1"/>
</dbReference>
<dbReference type="GO" id="GO:0004807">
    <property type="term" value="F:triose-phosphate isomerase activity"/>
    <property type="evidence" value="ECO:0007669"/>
    <property type="project" value="UniProtKB-UniRule"/>
</dbReference>
<accession>A0A366E6T4</accession>
<comment type="caution">
    <text evidence="11">The sequence shown here is derived from an EMBL/GenBank/DDBJ whole genome shotgun (WGS) entry which is preliminary data.</text>
</comment>
<feature type="binding site" evidence="9">
    <location>
        <begin position="234"/>
        <end position="235"/>
    </location>
    <ligand>
        <name>substrate</name>
    </ligand>
</feature>
<dbReference type="InterPro" id="IPR020861">
    <property type="entry name" value="Triosephosphate_isomerase_AS"/>
</dbReference>
<evidence type="ECO:0000313" key="11">
    <source>
        <dbReference type="EMBL" id="RBO98022.1"/>
    </source>
</evidence>
<protein>
    <recommendedName>
        <fullName evidence="4 9">Triosephosphate isomerase</fullName>
        <shortName evidence="9">TIM</shortName>
        <shortName evidence="9">TPI</shortName>
        <ecNumber evidence="3 9">5.3.1.1</ecNumber>
    </recommendedName>
    <alternativeName>
        <fullName evidence="9">Triose-phosphate isomerase</fullName>
    </alternativeName>
</protein>
<evidence type="ECO:0000256" key="9">
    <source>
        <dbReference type="HAMAP-Rule" id="MF_00147"/>
    </source>
</evidence>
<keyword evidence="12" id="KW-1185">Reference proteome</keyword>
<dbReference type="AlphaFoldDB" id="A0A366E6T4"/>
<dbReference type="RefSeq" id="WP_113868862.1">
    <property type="nucleotide sequence ID" value="NZ_BAABQN010000008.1"/>
</dbReference>
<keyword evidence="7 9" id="KW-0324">Glycolysis</keyword>
<sequence>MRKKVIAGNWKMNKVLADAESFVEATKNNVPSADKVESVVCAPFPYLHALVKKTAGTDLAVAAQNMHYEESGAFTGEVSPVMLKDLGVSYVVLGHSERREYFAETDETVNQKAHAAFNHGITPIVCVGETLEQRESNQTMDLIADQVKKALTGLSEDQVKQTIIAYEPIWAIGTGKTATSEQANEVCTHIRKVVAEAVSSDAAEAVRIQYGGSVKPANVDELLAQSDIDGALVGGASLEADSFLKLVEAGTK</sequence>
<dbReference type="GO" id="GO:0046166">
    <property type="term" value="P:glyceraldehyde-3-phosphate biosynthetic process"/>
    <property type="evidence" value="ECO:0007669"/>
    <property type="project" value="TreeGrafter"/>
</dbReference>
<feature type="binding site" evidence="9">
    <location>
        <position position="173"/>
    </location>
    <ligand>
        <name>substrate</name>
    </ligand>
</feature>
<comment type="function">
    <text evidence="9">Involved in the gluconeogenesis. Catalyzes stereospecifically the conversion of dihydroxyacetone phosphate (DHAP) to D-glyceraldehyde-3-phosphate (G3P).</text>
</comment>
<keyword evidence="8 9" id="KW-0413">Isomerase</keyword>
<evidence type="ECO:0000256" key="4">
    <source>
        <dbReference type="ARBA" id="ARBA00019397"/>
    </source>
</evidence>
<dbReference type="EMBL" id="QNRI01000006">
    <property type="protein sequence ID" value="RBO98022.1"/>
    <property type="molecule type" value="Genomic_DNA"/>
</dbReference>
<dbReference type="Proteomes" id="UP000252254">
    <property type="component" value="Unassembled WGS sequence"/>
</dbReference>
<dbReference type="PANTHER" id="PTHR21139">
    <property type="entry name" value="TRIOSEPHOSPHATE ISOMERASE"/>
    <property type="match status" value="1"/>
</dbReference>
<dbReference type="GO" id="GO:0006096">
    <property type="term" value="P:glycolytic process"/>
    <property type="evidence" value="ECO:0007669"/>
    <property type="project" value="UniProtKB-UniRule"/>
</dbReference>
<organism evidence="11 12">
    <name type="scientific">Paraliobacillus ryukyuensis</name>
    <dbReference type="NCBI Taxonomy" id="200904"/>
    <lineage>
        <taxon>Bacteria</taxon>
        <taxon>Bacillati</taxon>
        <taxon>Bacillota</taxon>
        <taxon>Bacilli</taxon>
        <taxon>Bacillales</taxon>
        <taxon>Bacillaceae</taxon>
        <taxon>Paraliobacillus</taxon>
    </lineage>
</organism>
<evidence type="ECO:0000256" key="6">
    <source>
        <dbReference type="ARBA" id="ARBA00022490"/>
    </source>
</evidence>
<dbReference type="UniPathway" id="UPA00109">
    <property type="reaction ID" value="UER00189"/>
</dbReference>
<dbReference type="PROSITE" id="PS51440">
    <property type="entry name" value="TIM_2"/>
    <property type="match status" value="1"/>
</dbReference>
<evidence type="ECO:0000313" key="12">
    <source>
        <dbReference type="Proteomes" id="UP000252254"/>
    </source>
</evidence>
<evidence type="ECO:0000256" key="8">
    <source>
        <dbReference type="ARBA" id="ARBA00023235"/>
    </source>
</evidence>
<feature type="binding site" evidence="9">
    <location>
        <position position="213"/>
    </location>
    <ligand>
        <name>substrate</name>
    </ligand>
</feature>
<comment type="subunit">
    <text evidence="9 10">Homodimer.</text>
</comment>
<dbReference type="STRING" id="200904.GCA_900168775_00863"/>
<dbReference type="GO" id="GO:0006094">
    <property type="term" value="P:gluconeogenesis"/>
    <property type="evidence" value="ECO:0007669"/>
    <property type="project" value="UniProtKB-UniRule"/>
</dbReference>
<comment type="similarity">
    <text evidence="2 9 10">Belongs to the triosephosphate isomerase family.</text>
</comment>
<dbReference type="EC" id="5.3.1.1" evidence="3 9"/>
<comment type="pathway">
    <text evidence="9 10">Carbohydrate biosynthesis; gluconeogenesis.</text>
</comment>
<dbReference type="PROSITE" id="PS00171">
    <property type="entry name" value="TIM_1"/>
    <property type="match status" value="1"/>
</dbReference>
<feature type="modified residue" description="Phosphoserine" evidence="9">
    <location>
        <position position="213"/>
    </location>
</feature>
<dbReference type="FunFam" id="3.20.20.70:FF:000016">
    <property type="entry name" value="Triosephosphate isomerase"/>
    <property type="match status" value="1"/>
</dbReference>
<dbReference type="InterPro" id="IPR035990">
    <property type="entry name" value="TIM_sf"/>
</dbReference>
<comment type="pathway">
    <text evidence="1 9 10">Carbohydrate degradation; glycolysis; D-glyceraldehyde 3-phosphate from glycerone phosphate: step 1/1.</text>
</comment>
<dbReference type="NCBIfam" id="TIGR00419">
    <property type="entry name" value="tim"/>
    <property type="match status" value="1"/>
</dbReference>
<keyword evidence="9" id="KW-0597">Phosphoprotein</keyword>
<keyword evidence="6 9" id="KW-0963">Cytoplasm</keyword>
<evidence type="ECO:0000256" key="5">
    <source>
        <dbReference type="ARBA" id="ARBA00022432"/>
    </source>
</evidence>
<dbReference type="Pfam" id="PF00121">
    <property type="entry name" value="TIM"/>
    <property type="match status" value="1"/>
</dbReference>
<feature type="binding site" evidence="9">
    <location>
        <begin position="9"/>
        <end position="11"/>
    </location>
    <ligand>
        <name>substrate</name>
    </ligand>
</feature>
<proteinExistence type="inferred from homology"/>
<evidence type="ECO:0000256" key="1">
    <source>
        <dbReference type="ARBA" id="ARBA00004680"/>
    </source>
</evidence>
<evidence type="ECO:0000256" key="2">
    <source>
        <dbReference type="ARBA" id="ARBA00007422"/>
    </source>
</evidence>
<dbReference type="InterPro" id="IPR013785">
    <property type="entry name" value="Aldolase_TIM"/>
</dbReference>
<dbReference type="UniPathway" id="UPA00138"/>
<evidence type="ECO:0000256" key="7">
    <source>
        <dbReference type="ARBA" id="ARBA00023152"/>
    </source>
</evidence>
<name>A0A366E6T4_9BACI</name>
<dbReference type="OrthoDB" id="9809429at2"/>
<dbReference type="InterPro" id="IPR000652">
    <property type="entry name" value="Triosephosphate_isomerase"/>
</dbReference>
<dbReference type="Gene3D" id="3.20.20.70">
    <property type="entry name" value="Aldolase class I"/>
    <property type="match status" value="1"/>
</dbReference>
<dbReference type="GO" id="GO:0005829">
    <property type="term" value="C:cytosol"/>
    <property type="evidence" value="ECO:0007669"/>
    <property type="project" value="TreeGrafter"/>
</dbReference>
<feature type="active site" description="Electrophile" evidence="9">
    <location>
        <position position="95"/>
    </location>
</feature>
<dbReference type="InterPro" id="IPR022896">
    <property type="entry name" value="TrioseP_Isoase_bac/euk"/>
</dbReference>
<keyword evidence="5 9" id="KW-0312">Gluconeogenesis</keyword>
<feature type="active site" description="Proton acceptor" evidence="9">
    <location>
        <position position="167"/>
    </location>
</feature>